<dbReference type="InterPro" id="IPR027417">
    <property type="entry name" value="P-loop_NTPase"/>
</dbReference>
<dbReference type="PROSITE" id="PS50893">
    <property type="entry name" value="ABC_TRANSPORTER_2"/>
    <property type="match status" value="1"/>
</dbReference>
<dbReference type="SMART" id="SM00382">
    <property type="entry name" value="AAA"/>
    <property type="match status" value="1"/>
</dbReference>
<dbReference type="eggNOG" id="COG1132">
    <property type="taxonomic scope" value="Bacteria"/>
</dbReference>
<feature type="transmembrane region" description="Helical" evidence="8">
    <location>
        <begin position="158"/>
        <end position="179"/>
    </location>
</feature>
<feature type="transmembrane region" description="Helical" evidence="8">
    <location>
        <begin position="81"/>
        <end position="101"/>
    </location>
</feature>
<dbReference type="InterPro" id="IPR036640">
    <property type="entry name" value="ABC1_TM_sf"/>
</dbReference>
<dbReference type="InterPro" id="IPR003439">
    <property type="entry name" value="ABC_transporter-like_ATP-bd"/>
</dbReference>
<protein>
    <submittedName>
        <fullName evidence="11">Multidrug resistance abc transporter</fullName>
    </submittedName>
</protein>
<evidence type="ECO:0000256" key="5">
    <source>
        <dbReference type="ARBA" id="ARBA00022989"/>
    </source>
</evidence>
<evidence type="ECO:0000313" key="11">
    <source>
        <dbReference type="EMBL" id="KRM29740.1"/>
    </source>
</evidence>
<keyword evidence="3" id="KW-0547">Nucleotide-binding</keyword>
<reference evidence="11 12" key="1">
    <citation type="journal article" date="2015" name="Genome Announc.">
        <title>Expanding the biotechnology potential of lactobacilli through comparative genomics of 213 strains and associated genera.</title>
        <authorList>
            <person name="Sun Z."/>
            <person name="Harris H.M."/>
            <person name="McCann A."/>
            <person name="Guo C."/>
            <person name="Argimon S."/>
            <person name="Zhang W."/>
            <person name="Yang X."/>
            <person name="Jeffery I.B."/>
            <person name="Cooney J.C."/>
            <person name="Kagawa T.F."/>
            <person name="Liu W."/>
            <person name="Song Y."/>
            <person name="Salvetti E."/>
            <person name="Wrobel A."/>
            <person name="Rasinkangas P."/>
            <person name="Parkhill J."/>
            <person name="Rea M.C."/>
            <person name="O'Sullivan O."/>
            <person name="Ritari J."/>
            <person name="Douillard F.P."/>
            <person name="Paul Ross R."/>
            <person name="Yang R."/>
            <person name="Briner A.E."/>
            <person name="Felis G.E."/>
            <person name="de Vos W.M."/>
            <person name="Barrangou R."/>
            <person name="Klaenhammer T.R."/>
            <person name="Caufield P.W."/>
            <person name="Cui Y."/>
            <person name="Zhang H."/>
            <person name="O'Toole P.W."/>
        </authorList>
    </citation>
    <scope>NUCLEOTIDE SEQUENCE [LARGE SCALE GENOMIC DNA]</scope>
    <source>
        <strain evidence="11 12">DSM 16991</strain>
    </source>
</reference>
<dbReference type="GO" id="GO:0005886">
    <property type="term" value="C:plasma membrane"/>
    <property type="evidence" value="ECO:0007669"/>
    <property type="project" value="UniProtKB-SubCell"/>
</dbReference>
<dbReference type="EMBL" id="AZFW01000011">
    <property type="protein sequence ID" value="KRM29740.1"/>
    <property type="molecule type" value="Genomic_DNA"/>
</dbReference>
<dbReference type="PROSITE" id="PS50929">
    <property type="entry name" value="ABC_TM1F"/>
    <property type="match status" value="1"/>
</dbReference>
<dbReference type="InterPro" id="IPR017871">
    <property type="entry name" value="ABC_transporter-like_CS"/>
</dbReference>
<proteinExistence type="predicted"/>
<feature type="domain" description="ABC transmembrane type-1" evidence="10">
    <location>
        <begin position="50"/>
        <end position="327"/>
    </location>
</feature>
<evidence type="ECO:0000259" key="10">
    <source>
        <dbReference type="PROSITE" id="PS50929"/>
    </source>
</evidence>
<evidence type="ECO:0000259" key="9">
    <source>
        <dbReference type="PROSITE" id="PS50893"/>
    </source>
</evidence>
<dbReference type="Pfam" id="PF00664">
    <property type="entry name" value="ABC_membrane"/>
    <property type="match status" value="1"/>
</dbReference>
<feature type="transmembrane region" description="Helical" evidence="8">
    <location>
        <begin position="186"/>
        <end position="203"/>
    </location>
</feature>
<evidence type="ECO:0000256" key="7">
    <source>
        <dbReference type="SAM" id="MobiDB-lite"/>
    </source>
</evidence>
<name>A0A0R1XSZ9_9LACO</name>
<keyword evidence="2 8" id="KW-0812">Transmembrane</keyword>
<dbReference type="PATRIC" id="fig|1122147.4.peg.463"/>
<evidence type="ECO:0000256" key="6">
    <source>
        <dbReference type="ARBA" id="ARBA00023136"/>
    </source>
</evidence>
<gene>
    <name evidence="11" type="ORF">FC91_GL000445</name>
</gene>
<dbReference type="SUPFAM" id="SSF90123">
    <property type="entry name" value="ABC transporter transmembrane region"/>
    <property type="match status" value="1"/>
</dbReference>
<evidence type="ECO:0000256" key="2">
    <source>
        <dbReference type="ARBA" id="ARBA00022692"/>
    </source>
</evidence>
<keyword evidence="4" id="KW-0067">ATP-binding</keyword>
<accession>A0A0R1XSZ9</accession>
<feature type="transmembrane region" description="Helical" evidence="8">
    <location>
        <begin position="271"/>
        <end position="291"/>
    </location>
</feature>
<dbReference type="RefSeq" id="WP_027828387.1">
    <property type="nucleotide sequence ID" value="NZ_AUEH01000018.1"/>
</dbReference>
<dbReference type="GO" id="GO:0140359">
    <property type="term" value="F:ABC-type transporter activity"/>
    <property type="evidence" value="ECO:0007669"/>
    <property type="project" value="InterPro"/>
</dbReference>
<comment type="subcellular location">
    <subcellularLocation>
        <location evidence="1">Cell membrane</location>
        <topology evidence="1">Multi-pass membrane protein</topology>
    </subcellularLocation>
</comment>
<evidence type="ECO:0000256" key="1">
    <source>
        <dbReference type="ARBA" id="ARBA00004651"/>
    </source>
</evidence>
<dbReference type="OrthoDB" id="1672195at2"/>
<dbReference type="InterPro" id="IPR003593">
    <property type="entry name" value="AAA+_ATPase"/>
</dbReference>
<evidence type="ECO:0000256" key="8">
    <source>
        <dbReference type="SAM" id="Phobius"/>
    </source>
</evidence>
<dbReference type="InterPro" id="IPR011527">
    <property type="entry name" value="ABC1_TM_dom"/>
</dbReference>
<dbReference type="PANTHER" id="PTHR24221:SF524">
    <property type="entry name" value="MULTIDRUG RESISTANCE ABC TRANSPORTER ATP-BINDING_PERMEASE PROTEIN BMRA"/>
    <property type="match status" value="1"/>
</dbReference>
<dbReference type="InterPro" id="IPR039421">
    <property type="entry name" value="Type_1_exporter"/>
</dbReference>
<dbReference type="PANTHER" id="PTHR24221">
    <property type="entry name" value="ATP-BINDING CASSETTE SUB-FAMILY B"/>
    <property type="match status" value="1"/>
</dbReference>
<dbReference type="Pfam" id="PF00005">
    <property type="entry name" value="ABC_tran"/>
    <property type="match status" value="1"/>
</dbReference>
<dbReference type="AlphaFoldDB" id="A0A0R1XSZ9"/>
<dbReference type="SUPFAM" id="SSF52540">
    <property type="entry name" value="P-loop containing nucleoside triphosphate hydrolases"/>
    <property type="match status" value="1"/>
</dbReference>
<evidence type="ECO:0000313" key="12">
    <source>
        <dbReference type="Proteomes" id="UP000050949"/>
    </source>
</evidence>
<feature type="transmembrane region" description="Helical" evidence="8">
    <location>
        <begin position="47"/>
        <end position="69"/>
    </location>
</feature>
<dbReference type="Gene3D" id="1.20.1560.10">
    <property type="entry name" value="ABC transporter type 1, transmembrane domain"/>
    <property type="match status" value="1"/>
</dbReference>
<sequence length="600" mass="64455">MIEIHRNDSVDETPAEAPTPGFHVTMNKPKTRHLKQLIKTNGQSRTLLRFGAVVLVLSVLLSLISPLLIRRLVDQFRHGVDWRLLIAIGALMIGSTALAAWGNYLFSAAGLAIVKETQNQTLAKILAKPVAFFDQTPSGQLTSRLTNNLDQIKNYYTAGYPSLISGIVTIIGAVGMLVYMNGILTLLLVGALLIMYGLLSGLANQLGAPMDAFLDEAGHYTAGITEAFANIRLIKANTAEHQITAASQDQTAAMRREGLRVAKVMSRMQPIMSTILLLILGGTLAVGGYFVSTNRMTNGTLISFLVLVIQVANPMLNFSSYSASQKEADSAAKNLLAQLAAAGEDDSPKETKLLTTQLQHQPLALHQVSLDYGNGHGVHNLDLTLIPNQLYALVGPSGAGKSTLMAMLERFYTPTSGTLQVGDTPAACFALTAWRQHLAYVPQTSEVLSGTYRAYLQLAAPQASDADLNQALAAVQLTDFIASLPAGLDSQIAEAGTNMSGGQKQRLTIAQALLKKADIYLFDEITANLDADSEAIIRDLIRQLAATHTVLAAAHRLSSIRDADQVIVLENGRITGQGTPAELLTRNTTYARFVQEQSLA</sequence>
<dbReference type="Gene3D" id="3.40.50.300">
    <property type="entry name" value="P-loop containing nucleotide triphosphate hydrolases"/>
    <property type="match status" value="1"/>
</dbReference>
<feature type="domain" description="ABC transporter" evidence="9">
    <location>
        <begin position="363"/>
        <end position="596"/>
    </location>
</feature>
<organism evidence="11 12">
    <name type="scientific">Schleiferilactobacillus harbinensis DSM 16991</name>
    <dbReference type="NCBI Taxonomy" id="1122147"/>
    <lineage>
        <taxon>Bacteria</taxon>
        <taxon>Bacillati</taxon>
        <taxon>Bacillota</taxon>
        <taxon>Bacilli</taxon>
        <taxon>Lactobacillales</taxon>
        <taxon>Lactobacillaceae</taxon>
        <taxon>Schleiferilactobacillus</taxon>
    </lineage>
</organism>
<dbReference type="GO" id="GO:0034040">
    <property type="term" value="F:ATPase-coupled lipid transmembrane transporter activity"/>
    <property type="evidence" value="ECO:0007669"/>
    <property type="project" value="TreeGrafter"/>
</dbReference>
<feature type="region of interest" description="Disordered" evidence="7">
    <location>
        <begin position="1"/>
        <end position="22"/>
    </location>
</feature>
<dbReference type="GO" id="GO:0016887">
    <property type="term" value="F:ATP hydrolysis activity"/>
    <property type="evidence" value="ECO:0007669"/>
    <property type="project" value="InterPro"/>
</dbReference>
<dbReference type="GO" id="GO:0005524">
    <property type="term" value="F:ATP binding"/>
    <property type="evidence" value="ECO:0007669"/>
    <property type="project" value="UniProtKB-KW"/>
</dbReference>
<keyword evidence="5 8" id="KW-1133">Transmembrane helix</keyword>
<dbReference type="Proteomes" id="UP000050949">
    <property type="component" value="Unassembled WGS sequence"/>
</dbReference>
<evidence type="ECO:0000256" key="4">
    <source>
        <dbReference type="ARBA" id="ARBA00022840"/>
    </source>
</evidence>
<dbReference type="PROSITE" id="PS00211">
    <property type="entry name" value="ABC_TRANSPORTER_1"/>
    <property type="match status" value="1"/>
</dbReference>
<evidence type="ECO:0000256" key="3">
    <source>
        <dbReference type="ARBA" id="ARBA00022741"/>
    </source>
</evidence>
<comment type="caution">
    <text evidence="11">The sequence shown here is derived from an EMBL/GenBank/DDBJ whole genome shotgun (WGS) entry which is preliminary data.</text>
</comment>
<keyword evidence="6 8" id="KW-0472">Membrane</keyword>